<comment type="caution">
    <text evidence="1">The sequence shown here is derived from an EMBL/GenBank/DDBJ whole genome shotgun (WGS) entry which is preliminary data.</text>
</comment>
<protein>
    <submittedName>
        <fullName evidence="1">DUF2777 family protein</fullName>
    </submittedName>
</protein>
<dbReference type="Pfam" id="PF10949">
    <property type="entry name" value="DUF2777"/>
    <property type="match status" value="1"/>
</dbReference>
<gene>
    <name evidence="1" type="ORF">GKZ89_07775</name>
</gene>
<evidence type="ECO:0000313" key="2">
    <source>
        <dbReference type="Proteomes" id="UP000434639"/>
    </source>
</evidence>
<dbReference type="RefSeq" id="WP_155111837.1">
    <property type="nucleotide sequence ID" value="NZ_WMIB01000005.1"/>
</dbReference>
<sequence>MASSVRKKLLYAQKRACMTGCICHMDGNWLFFEEDSDEGLIVDSMDLSDMQVLLDDTWVPAVWLSEGIVKTSAIELMLTESHSLKIRRRLPFAFEQLLKSFDDDTLIKFANELNNLGFSFYDCIYSYNHLLFESRKLKTACTSFYQFDNEESICGVQHHRMPAREVSDRYEFTTSLGKRSILLLKKSS</sequence>
<proteinExistence type="predicted"/>
<dbReference type="Proteomes" id="UP000434639">
    <property type="component" value="Unassembled WGS sequence"/>
</dbReference>
<name>A0A7X2V4N2_9BACI</name>
<dbReference type="InterPro" id="IPR024488">
    <property type="entry name" value="DUF2777"/>
</dbReference>
<dbReference type="EMBL" id="WMIB01000005">
    <property type="protein sequence ID" value="MTH53311.1"/>
    <property type="molecule type" value="Genomic_DNA"/>
</dbReference>
<organism evidence="1 2">
    <name type="scientific">Metabacillus mangrovi</name>
    <dbReference type="NCBI Taxonomy" id="1491830"/>
    <lineage>
        <taxon>Bacteria</taxon>
        <taxon>Bacillati</taxon>
        <taxon>Bacillota</taxon>
        <taxon>Bacilli</taxon>
        <taxon>Bacillales</taxon>
        <taxon>Bacillaceae</taxon>
        <taxon>Metabacillus</taxon>
    </lineage>
</organism>
<reference evidence="1 2" key="1">
    <citation type="journal article" date="2017" name="Int. J. Syst. Evol. Microbiol.">
        <title>Bacillus mangrovi sp. nov., isolated from a sediment sample from a mangrove forest.</title>
        <authorList>
            <person name="Gupta V."/>
            <person name="Singh P.K."/>
            <person name="Korpole S."/>
            <person name="Tanuku N.R.S."/>
            <person name="Pinnaka A.K."/>
        </authorList>
    </citation>
    <scope>NUCLEOTIDE SEQUENCE [LARGE SCALE GENOMIC DNA]</scope>
    <source>
        <strain evidence="1 2">KCTC 33872</strain>
    </source>
</reference>
<dbReference type="AlphaFoldDB" id="A0A7X2V4N2"/>
<evidence type="ECO:0000313" key="1">
    <source>
        <dbReference type="EMBL" id="MTH53311.1"/>
    </source>
</evidence>
<keyword evidence="2" id="KW-1185">Reference proteome</keyword>
<dbReference type="OrthoDB" id="2923064at2"/>
<accession>A0A7X2V4N2</accession>